<protein>
    <submittedName>
        <fullName evidence="8">PLP-dependent transferase</fullName>
    </submittedName>
</protein>
<comment type="similarity">
    <text evidence="2 7">Belongs to the group II decarboxylase family.</text>
</comment>
<reference evidence="8 9" key="1">
    <citation type="submission" date="2016-08" db="EMBL/GenBank/DDBJ databases">
        <title>Genomes of anaerobic fungi encode conserved fungal cellulosomes for biomass hydrolysis.</title>
        <authorList>
            <consortium name="DOE Joint Genome Institute"/>
            <person name="Haitjema C.H."/>
            <person name="Gilmore S.P."/>
            <person name="Henske J.K."/>
            <person name="Solomon K.V."/>
            <person name="De Groot R."/>
            <person name="Kuo A."/>
            <person name="Mondo S.J."/>
            <person name="Salamov A.A."/>
            <person name="Labutti K."/>
            <person name="Zhao Z."/>
            <person name="Chiniquy J."/>
            <person name="Barry K."/>
            <person name="Brewer H.M."/>
            <person name="Purvine S.O."/>
            <person name="Wright A.T."/>
            <person name="Boxma B."/>
            <person name="Van Alen T."/>
            <person name="Hackstein J.H."/>
            <person name="Baker S.E."/>
            <person name="Grigoriev I.V."/>
            <person name="O'Malley M.A."/>
        </authorList>
    </citation>
    <scope>NUCLEOTIDE SEQUENCE [LARGE SCALE GENOMIC DNA]</scope>
    <source>
        <strain evidence="9">finn</strain>
    </source>
</reference>
<dbReference type="GO" id="GO:0016740">
    <property type="term" value="F:transferase activity"/>
    <property type="evidence" value="ECO:0007669"/>
    <property type="project" value="UniProtKB-KW"/>
</dbReference>
<evidence type="ECO:0000256" key="1">
    <source>
        <dbReference type="ARBA" id="ARBA00001933"/>
    </source>
</evidence>
<feature type="modified residue" description="N6-(pyridoxal phosphate)lysine" evidence="6">
    <location>
        <position position="345"/>
    </location>
</feature>
<name>A0A1Y1VIL9_9FUNG</name>
<dbReference type="GO" id="GO:0005737">
    <property type="term" value="C:cytoplasm"/>
    <property type="evidence" value="ECO:0007669"/>
    <property type="project" value="TreeGrafter"/>
</dbReference>
<dbReference type="Proteomes" id="UP000193719">
    <property type="component" value="Unassembled WGS sequence"/>
</dbReference>
<evidence type="ECO:0000256" key="2">
    <source>
        <dbReference type="ARBA" id="ARBA00009533"/>
    </source>
</evidence>
<proteinExistence type="inferred from homology"/>
<dbReference type="InterPro" id="IPR015421">
    <property type="entry name" value="PyrdxlP-dep_Trfase_major"/>
</dbReference>
<organism evidence="8 9">
    <name type="scientific">Piromyces finnis</name>
    <dbReference type="NCBI Taxonomy" id="1754191"/>
    <lineage>
        <taxon>Eukaryota</taxon>
        <taxon>Fungi</taxon>
        <taxon>Fungi incertae sedis</taxon>
        <taxon>Chytridiomycota</taxon>
        <taxon>Chytridiomycota incertae sedis</taxon>
        <taxon>Neocallimastigomycetes</taxon>
        <taxon>Neocallimastigales</taxon>
        <taxon>Neocallimastigaceae</taxon>
        <taxon>Piromyces</taxon>
    </lineage>
</organism>
<dbReference type="EMBL" id="MCFH01000006">
    <property type="protein sequence ID" value="ORX57233.1"/>
    <property type="molecule type" value="Genomic_DNA"/>
</dbReference>
<evidence type="ECO:0000313" key="8">
    <source>
        <dbReference type="EMBL" id="ORX57233.1"/>
    </source>
</evidence>
<dbReference type="GO" id="GO:0016831">
    <property type="term" value="F:carboxy-lyase activity"/>
    <property type="evidence" value="ECO:0007669"/>
    <property type="project" value="UniProtKB-KW"/>
</dbReference>
<evidence type="ECO:0000256" key="5">
    <source>
        <dbReference type="ARBA" id="ARBA00023239"/>
    </source>
</evidence>
<gene>
    <name evidence="8" type="ORF">BCR36DRAFT_345242</name>
</gene>
<dbReference type="Gene3D" id="3.90.1150.10">
    <property type="entry name" value="Aspartate Aminotransferase, domain 1"/>
    <property type="match status" value="1"/>
</dbReference>
<dbReference type="GO" id="GO:0030170">
    <property type="term" value="F:pyridoxal phosphate binding"/>
    <property type="evidence" value="ECO:0007669"/>
    <property type="project" value="InterPro"/>
</dbReference>
<dbReference type="Pfam" id="PF00282">
    <property type="entry name" value="Pyridoxal_deC"/>
    <property type="match status" value="1"/>
</dbReference>
<dbReference type="InterPro" id="IPR015424">
    <property type="entry name" value="PyrdxlP-dep_Trfase"/>
</dbReference>
<evidence type="ECO:0000256" key="7">
    <source>
        <dbReference type="RuleBase" id="RU000382"/>
    </source>
</evidence>
<evidence type="ECO:0000256" key="4">
    <source>
        <dbReference type="ARBA" id="ARBA00022898"/>
    </source>
</evidence>
<comment type="caution">
    <text evidence="8">The sequence shown here is derived from an EMBL/GenBank/DDBJ whole genome shotgun (WGS) entry which is preliminary data.</text>
</comment>
<dbReference type="STRING" id="1754191.A0A1Y1VIL9"/>
<sequence>MVDKENTVTSEDNTKENVLKFFKDYEIREENVQQYIDSIIKDFYKPSPSIYASNNDSVKEIQSKFGDSSIPEGIICDKNNINKYFSEIKENVIDKATRVSSPNMVGHMTTALPFFHRPLSKLVTSMNQNVVKVETSATTTFLERETLSKLHRAFFNQSPEFYEKYLSITEGTFGCITSGGTIANLTAMWVARNKAFPKTDSFDGIEKEGVISALRYYGYNDMAIVGSELMHYSFKKAADVLGMGLKNIYTIPVDSEYGIRIDLLIEKLEELKRKKIKVIAIVGIACTTEVGSIDNLEVLADLAKKYEALFHVDGAWGGSFIMSEKYRYLLKGIELADTVTIDGHKLLYTPMGCGIVLFKSPLLPTTTIRKVASYVIRAGSMDHGKTTLEGSRPANVLYLHASLNLLGHRGLSSLLDIAVENTNYMAELVKSYPQFEIISKPITNIFLYRYIPSWLRKDNEQFEVRYPVSPNSKTIEIEEVSTLYSNSTQDQTFDISDLTDKEENSFVEEEPSQYTNEENQVIDYFTTELQAKQKREGKGFVSKTTVKTTKYPNYEKGIDVLRVVIANPLVTHENIKAVVEEQIRLSQELEKEYKMKTQSI</sequence>
<comment type="cofactor">
    <cofactor evidence="1 6 7">
        <name>pyridoxal 5'-phosphate</name>
        <dbReference type="ChEBI" id="CHEBI:597326"/>
    </cofactor>
</comment>
<evidence type="ECO:0000313" key="9">
    <source>
        <dbReference type="Proteomes" id="UP000193719"/>
    </source>
</evidence>
<accession>A0A1Y1VIL9</accession>
<keyword evidence="3" id="KW-0210">Decarboxylase</keyword>
<dbReference type="PANTHER" id="PTHR45677:SF8">
    <property type="entry name" value="CYSTEINE SULFINIC ACID DECARBOXYLASE"/>
    <property type="match status" value="1"/>
</dbReference>
<dbReference type="AlphaFoldDB" id="A0A1Y1VIL9"/>
<dbReference type="GO" id="GO:0019752">
    <property type="term" value="P:carboxylic acid metabolic process"/>
    <property type="evidence" value="ECO:0007669"/>
    <property type="project" value="InterPro"/>
</dbReference>
<dbReference type="InterPro" id="IPR015422">
    <property type="entry name" value="PyrdxlP-dep_Trfase_small"/>
</dbReference>
<keyword evidence="4 6" id="KW-0663">Pyridoxal phosphate</keyword>
<dbReference type="SUPFAM" id="SSF53383">
    <property type="entry name" value="PLP-dependent transferases"/>
    <property type="match status" value="1"/>
</dbReference>
<reference evidence="8 9" key="2">
    <citation type="submission" date="2016-08" db="EMBL/GenBank/DDBJ databases">
        <title>Pervasive Adenine N6-methylation of Active Genes in Fungi.</title>
        <authorList>
            <consortium name="DOE Joint Genome Institute"/>
            <person name="Mondo S.J."/>
            <person name="Dannebaum R.O."/>
            <person name="Kuo R.C."/>
            <person name="Labutti K."/>
            <person name="Haridas S."/>
            <person name="Kuo A."/>
            <person name="Salamov A."/>
            <person name="Ahrendt S.R."/>
            <person name="Lipzen A."/>
            <person name="Sullivan W."/>
            <person name="Andreopoulos W.B."/>
            <person name="Clum A."/>
            <person name="Lindquist E."/>
            <person name="Daum C."/>
            <person name="Ramamoorthy G.K."/>
            <person name="Gryganskyi A."/>
            <person name="Culley D."/>
            <person name="Magnuson J.K."/>
            <person name="James T.Y."/>
            <person name="O'Malley M.A."/>
            <person name="Stajich J.E."/>
            <person name="Spatafora J.W."/>
            <person name="Visel A."/>
            <person name="Grigoriev I.V."/>
        </authorList>
    </citation>
    <scope>NUCLEOTIDE SEQUENCE [LARGE SCALE GENOMIC DNA]</scope>
    <source>
        <strain evidence="9">finn</strain>
    </source>
</reference>
<dbReference type="Gene3D" id="3.40.640.10">
    <property type="entry name" value="Type I PLP-dependent aspartate aminotransferase-like (Major domain)"/>
    <property type="match status" value="1"/>
</dbReference>
<dbReference type="PANTHER" id="PTHR45677">
    <property type="entry name" value="GLUTAMATE DECARBOXYLASE-RELATED"/>
    <property type="match status" value="1"/>
</dbReference>
<keyword evidence="8" id="KW-0808">Transferase</keyword>
<dbReference type="InterPro" id="IPR002129">
    <property type="entry name" value="PyrdxlP-dep_de-COase"/>
</dbReference>
<evidence type="ECO:0000256" key="6">
    <source>
        <dbReference type="PIRSR" id="PIRSR602129-50"/>
    </source>
</evidence>
<keyword evidence="5 7" id="KW-0456">Lyase</keyword>
<keyword evidence="9" id="KW-1185">Reference proteome</keyword>
<evidence type="ECO:0000256" key="3">
    <source>
        <dbReference type="ARBA" id="ARBA00022793"/>
    </source>
</evidence>
<dbReference type="OrthoDB" id="392571at2759"/>